<feature type="region of interest" description="Disordered" evidence="1">
    <location>
        <begin position="35"/>
        <end position="56"/>
    </location>
</feature>
<evidence type="ECO:0000256" key="1">
    <source>
        <dbReference type="SAM" id="MobiDB-lite"/>
    </source>
</evidence>
<dbReference type="EMBL" id="UOFP01000207">
    <property type="protein sequence ID" value="VAW88062.1"/>
    <property type="molecule type" value="Genomic_DNA"/>
</dbReference>
<dbReference type="AlphaFoldDB" id="A0A3B0ZL15"/>
<evidence type="ECO:0000313" key="2">
    <source>
        <dbReference type="EMBL" id="VAW88062.1"/>
    </source>
</evidence>
<reference evidence="2" key="1">
    <citation type="submission" date="2018-06" db="EMBL/GenBank/DDBJ databases">
        <authorList>
            <person name="Zhirakovskaya E."/>
        </authorList>
    </citation>
    <scope>NUCLEOTIDE SEQUENCE</scope>
</reference>
<name>A0A3B0ZL15_9ZZZZ</name>
<sequence>MLSHLLRDVEFVKDNNYGEQWREAESAINSAAAQVSQATNDSSAKGVTSALNDQTSHGDRLQASLQESQRWQQAASRMDEESFSFSADTSGAMLQFMRPRHDDNHVSEMIAQHNQGDMQGTQFIAGEAAEFAKTFGVELAGVKESPSVDGVASTSQRYMNEVSDQSDEITEVARNNGTTRTKLI</sequence>
<gene>
    <name evidence="2" type="ORF">MNBD_GAMMA18-1122</name>
</gene>
<accession>A0A3B0ZL15</accession>
<organism evidence="2">
    <name type="scientific">hydrothermal vent metagenome</name>
    <dbReference type="NCBI Taxonomy" id="652676"/>
    <lineage>
        <taxon>unclassified sequences</taxon>
        <taxon>metagenomes</taxon>
        <taxon>ecological metagenomes</taxon>
    </lineage>
</organism>
<proteinExistence type="predicted"/>
<protein>
    <submittedName>
        <fullName evidence="2">Uncharacterized protein</fullName>
    </submittedName>
</protein>
<feature type="compositionally biased region" description="Polar residues" evidence="1">
    <location>
        <begin position="35"/>
        <end position="55"/>
    </location>
</feature>